<name>A0AAW6VQW0_9BACT</name>
<dbReference type="RefSeq" id="WP_284074955.1">
    <property type="nucleotide sequence ID" value="NZ_JAQTJH010000012.1"/>
</dbReference>
<proteinExistence type="predicted"/>
<dbReference type="AlphaFoldDB" id="A0AAW6VQW0"/>
<evidence type="ECO:0000313" key="2">
    <source>
        <dbReference type="EMBL" id="MDK2062789.1"/>
    </source>
</evidence>
<gene>
    <name evidence="2" type="ORF">PT520_09695</name>
</gene>
<accession>A0AAW6VQW0</accession>
<protein>
    <submittedName>
        <fullName evidence="2">Uncharacterized protein</fullName>
    </submittedName>
</protein>
<feature type="compositionally biased region" description="Basic and acidic residues" evidence="1">
    <location>
        <begin position="68"/>
        <end position="80"/>
    </location>
</feature>
<organism evidence="2 3">
    <name type="scientific">Aliarcobacter butzleri</name>
    <dbReference type="NCBI Taxonomy" id="28197"/>
    <lineage>
        <taxon>Bacteria</taxon>
        <taxon>Pseudomonadati</taxon>
        <taxon>Campylobacterota</taxon>
        <taxon>Epsilonproteobacteria</taxon>
        <taxon>Campylobacterales</taxon>
        <taxon>Arcobacteraceae</taxon>
        <taxon>Aliarcobacter</taxon>
    </lineage>
</organism>
<feature type="region of interest" description="Disordered" evidence="1">
    <location>
        <begin position="68"/>
        <end position="87"/>
    </location>
</feature>
<dbReference type="Proteomes" id="UP001237843">
    <property type="component" value="Unassembled WGS sequence"/>
</dbReference>
<evidence type="ECO:0000256" key="1">
    <source>
        <dbReference type="SAM" id="MobiDB-lite"/>
    </source>
</evidence>
<dbReference type="EMBL" id="JAQTJH010000012">
    <property type="protein sequence ID" value="MDK2062789.1"/>
    <property type="molecule type" value="Genomic_DNA"/>
</dbReference>
<comment type="caution">
    <text evidence="2">The sequence shown here is derived from an EMBL/GenBank/DDBJ whole genome shotgun (WGS) entry which is preliminary data.</text>
</comment>
<reference evidence="2" key="1">
    <citation type="journal article" date="2023" name="Antibiotics">
        <title>Genomic Characterization of Antibiotic-Resistant Campylobacterales Isolated from Chilean Poultry Meat.</title>
        <authorList>
            <person name="Concha-Toloza M."/>
            <person name="Lopez-Cantillo M."/>
            <person name="Molina-Mora J.A."/>
            <person name="Collado L."/>
        </authorList>
    </citation>
    <scope>NUCLEOTIDE SEQUENCE</scope>
    <source>
        <strain evidence="2">FR1p273A</strain>
    </source>
</reference>
<reference evidence="2" key="2">
    <citation type="submission" date="2023-02" db="EMBL/GenBank/DDBJ databases">
        <authorList>
            <person name="Concha-Toloza M."/>
            <person name="Lopez-Cantillo M."/>
            <person name="Molina-Mora J."/>
            <person name="Collado L."/>
        </authorList>
    </citation>
    <scope>NUCLEOTIDE SEQUENCE</scope>
    <source>
        <strain evidence="2">FR1p273A</strain>
    </source>
</reference>
<sequence>MEFFTNLFKDGSWLSNAFSGENFGKSLTGLAGIGGAISNFNAANAQKDYNNKLFGLQQDQYNNLLKDQEEEKKRRDKVDDSLASVWG</sequence>
<evidence type="ECO:0000313" key="3">
    <source>
        <dbReference type="Proteomes" id="UP001237843"/>
    </source>
</evidence>